<sequence length="320" mass="33261">MSQPTGVDPSTGPTGTGGDDSSGTGSGSSAPTSSGGVEPTTSGGETEGVKLDVGGAPDFGMPAEDGCKKVDVLYVIDNSPSMYDEQKTLIQNFGTFTQEMQAALQNVEDYHIGVITTDNYATEGFFDDSTPVVNDSEPLCKFLGGMVVESQAGLCTPFASGLRYITQQDDLASKFACVADVGEDGDSDERVGDALIGALSPANNAPGACNEGFSRPDALLIVVILTDENDSSDASVQEWYDAVVGAVGKPENTVVLSLIWDESEPTCSSELSETTGYTIREFTEMFPNHAVGDICANSYAGFFAGAVPVIDSACDNIIPN</sequence>
<accession>A0ABT5BSJ4</accession>
<evidence type="ECO:0008006" key="4">
    <source>
        <dbReference type="Google" id="ProtNLM"/>
    </source>
</evidence>
<feature type="compositionally biased region" description="Gly residues" evidence="1">
    <location>
        <begin position="14"/>
        <end position="26"/>
    </location>
</feature>
<comment type="caution">
    <text evidence="2">The sequence shown here is derived from an EMBL/GenBank/DDBJ whole genome shotgun (WGS) entry which is preliminary data.</text>
</comment>
<protein>
    <recommendedName>
        <fullName evidence="4">VWFA domain-containing protein</fullName>
    </recommendedName>
</protein>
<keyword evidence="3" id="KW-1185">Reference proteome</keyword>
<evidence type="ECO:0000313" key="3">
    <source>
        <dbReference type="Proteomes" id="UP001217838"/>
    </source>
</evidence>
<evidence type="ECO:0000313" key="2">
    <source>
        <dbReference type="EMBL" id="MDC0675952.1"/>
    </source>
</evidence>
<proteinExistence type="predicted"/>
<dbReference type="EMBL" id="JAQNDN010000028">
    <property type="protein sequence ID" value="MDC0675952.1"/>
    <property type="molecule type" value="Genomic_DNA"/>
</dbReference>
<dbReference type="Gene3D" id="3.40.50.410">
    <property type="entry name" value="von Willebrand factor, type A domain"/>
    <property type="match status" value="1"/>
</dbReference>
<dbReference type="SUPFAM" id="SSF53300">
    <property type="entry name" value="vWA-like"/>
    <property type="match status" value="1"/>
</dbReference>
<dbReference type="RefSeq" id="WP_272011651.1">
    <property type="nucleotide sequence ID" value="NZ_JAQNDN010000028.1"/>
</dbReference>
<feature type="compositionally biased region" description="Low complexity" evidence="1">
    <location>
        <begin position="27"/>
        <end position="36"/>
    </location>
</feature>
<feature type="compositionally biased region" description="Low complexity" evidence="1">
    <location>
        <begin position="1"/>
        <end position="13"/>
    </location>
</feature>
<gene>
    <name evidence="2" type="ORF">POL58_49940</name>
</gene>
<reference evidence="2 3" key="1">
    <citation type="submission" date="2022-11" db="EMBL/GenBank/DDBJ databases">
        <title>Minimal conservation of predation-associated metabolite biosynthetic gene clusters underscores biosynthetic potential of Myxococcota including descriptions for ten novel species: Archangium lansinium sp. nov., Myxococcus landrumus sp. nov., Nannocystis bai.</title>
        <authorList>
            <person name="Ahearne A."/>
            <person name="Stevens C."/>
            <person name="Dowd S."/>
        </authorList>
    </citation>
    <scope>NUCLEOTIDE SEQUENCE [LARGE SCALE GENOMIC DNA]</scope>
    <source>
        <strain evidence="2 3">NCELM</strain>
    </source>
</reference>
<feature type="region of interest" description="Disordered" evidence="1">
    <location>
        <begin position="1"/>
        <end position="62"/>
    </location>
</feature>
<dbReference type="InterPro" id="IPR036465">
    <property type="entry name" value="vWFA_dom_sf"/>
</dbReference>
<organism evidence="2 3">
    <name type="scientific">Nannocystis radixulma</name>
    <dbReference type="NCBI Taxonomy" id="2995305"/>
    <lineage>
        <taxon>Bacteria</taxon>
        <taxon>Pseudomonadati</taxon>
        <taxon>Myxococcota</taxon>
        <taxon>Polyangia</taxon>
        <taxon>Nannocystales</taxon>
        <taxon>Nannocystaceae</taxon>
        <taxon>Nannocystis</taxon>
    </lineage>
</organism>
<dbReference type="Proteomes" id="UP001217838">
    <property type="component" value="Unassembled WGS sequence"/>
</dbReference>
<name>A0ABT5BSJ4_9BACT</name>
<evidence type="ECO:0000256" key="1">
    <source>
        <dbReference type="SAM" id="MobiDB-lite"/>
    </source>
</evidence>